<dbReference type="AlphaFoldDB" id="A0A3P7JJB5"/>
<accession>A0A3P7JJB5</accession>
<reference evidence="1 2" key="1">
    <citation type="submission" date="2018-11" db="EMBL/GenBank/DDBJ databases">
        <authorList>
            <consortium name="Pathogen Informatics"/>
        </authorList>
    </citation>
    <scope>NUCLEOTIDE SEQUENCE [LARGE SCALE GENOMIC DNA]</scope>
</reference>
<dbReference type="Proteomes" id="UP000270094">
    <property type="component" value="Unassembled WGS sequence"/>
</dbReference>
<name>A0A3P7JJB5_STRVU</name>
<proteinExistence type="predicted"/>
<evidence type="ECO:0000313" key="2">
    <source>
        <dbReference type="Proteomes" id="UP000270094"/>
    </source>
</evidence>
<sequence>MQKYECGLEKKIHEYLTCDGNPKCPETESCNFATVDVAPPFVGISEVS</sequence>
<dbReference type="EMBL" id="UYYB01146062">
    <property type="protein sequence ID" value="VDM85841.1"/>
    <property type="molecule type" value="Genomic_DNA"/>
</dbReference>
<protein>
    <submittedName>
        <fullName evidence="1">Uncharacterized protein</fullName>
    </submittedName>
</protein>
<keyword evidence="2" id="KW-1185">Reference proteome</keyword>
<gene>
    <name evidence="1" type="ORF">SVUK_LOCUS20839</name>
</gene>
<evidence type="ECO:0000313" key="1">
    <source>
        <dbReference type="EMBL" id="VDM85841.1"/>
    </source>
</evidence>
<organism evidence="1 2">
    <name type="scientific">Strongylus vulgaris</name>
    <name type="common">Blood worm</name>
    <dbReference type="NCBI Taxonomy" id="40348"/>
    <lineage>
        <taxon>Eukaryota</taxon>
        <taxon>Metazoa</taxon>
        <taxon>Ecdysozoa</taxon>
        <taxon>Nematoda</taxon>
        <taxon>Chromadorea</taxon>
        <taxon>Rhabditida</taxon>
        <taxon>Rhabditina</taxon>
        <taxon>Rhabditomorpha</taxon>
        <taxon>Strongyloidea</taxon>
        <taxon>Strongylidae</taxon>
        <taxon>Strongylus</taxon>
    </lineage>
</organism>